<keyword evidence="6" id="KW-0663">Pyridoxal phosphate</keyword>
<evidence type="ECO:0000256" key="2">
    <source>
        <dbReference type="ARBA" id="ARBA00007441"/>
    </source>
</evidence>
<dbReference type="InterPro" id="IPR015421">
    <property type="entry name" value="PyrdxlP-dep_Trfase_major"/>
</dbReference>
<feature type="compositionally biased region" description="Polar residues" evidence="7">
    <location>
        <begin position="399"/>
        <end position="412"/>
    </location>
</feature>
<dbReference type="RefSeq" id="WP_013053999.1">
    <property type="nucleotide sequence ID" value="NC_014013.1"/>
</dbReference>
<feature type="region of interest" description="Disordered" evidence="7">
    <location>
        <begin position="392"/>
        <end position="412"/>
    </location>
</feature>
<dbReference type="Proteomes" id="UP000007753">
    <property type="component" value="Chromosome 2"/>
</dbReference>
<organism evidence="9 10">
    <name type="scientific">Sphingobium indicum (strain DSM 16413 / CCM 7287 / MTCC 6362 / UT26 / NBRC 101211 / UT26S)</name>
    <name type="common">Sphingobium japonicum</name>
    <dbReference type="NCBI Taxonomy" id="452662"/>
    <lineage>
        <taxon>Bacteria</taxon>
        <taxon>Pseudomonadati</taxon>
        <taxon>Pseudomonadota</taxon>
        <taxon>Alphaproteobacteria</taxon>
        <taxon>Sphingomonadales</taxon>
        <taxon>Sphingomonadaceae</taxon>
        <taxon>Sphingobium</taxon>
    </lineage>
</organism>
<dbReference type="EC" id="2.6.1.-" evidence="9"/>
<dbReference type="InterPro" id="IPR015422">
    <property type="entry name" value="PyrdxlP-dep_Trfase_small"/>
</dbReference>
<dbReference type="STRING" id="452662.SJA_C2-04270"/>
<keyword evidence="10" id="KW-1185">Reference proteome</keyword>
<dbReference type="GO" id="GO:0005829">
    <property type="term" value="C:cytosol"/>
    <property type="evidence" value="ECO:0007669"/>
    <property type="project" value="TreeGrafter"/>
</dbReference>
<dbReference type="GO" id="GO:0042802">
    <property type="term" value="F:identical protein binding"/>
    <property type="evidence" value="ECO:0007669"/>
    <property type="project" value="TreeGrafter"/>
</dbReference>
<evidence type="ECO:0000256" key="3">
    <source>
        <dbReference type="ARBA" id="ARBA00011738"/>
    </source>
</evidence>
<evidence type="ECO:0000313" key="9">
    <source>
        <dbReference type="EMBL" id="BAI98790.1"/>
    </source>
</evidence>
<dbReference type="AlphaFoldDB" id="D4Z8H1"/>
<accession>D4Z8H1</accession>
<dbReference type="GO" id="GO:0004838">
    <property type="term" value="F:L-tyrosine-2-oxoglutarate transaminase activity"/>
    <property type="evidence" value="ECO:0007669"/>
    <property type="project" value="TreeGrafter"/>
</dbReference>
<dbReference type="SUPFAM" id="SSF53383">
    <property type="entry name" value="PLP-dependent transferases"/>
    <property type="match status" value="1"/>
</dbReference>
<evidence type="ECO:0000256" key="4">
    <source>
        <dbReference type="ARBA" id="ARBA00022576"/>
    </source>
</evidence>
<dbReference type="PRINTS" id="PR00799">
    <property type="entry name" value="TRANSAMINASE"/>
</dbReference>
<dbReference type="eggNOG" id="COG1448">
    <property type="taxonomic scope" value="Bacteria"/>
</dbReference>
<dbReference type="PANTHER" id="PTHR11879">
    <property type="entry name" value="ASPARTATE AMINOTRANSFERASE"/>
    <property type="match status" value="1"/>
</dbReference>
<dbReference type="InterPro" id="IPR000796">
    <property type="entry name" value="Asp_trans"/>
</dbReference>
<dbReference type="Pfam" id="PF00155">
    <property type="entry name" value="Aminotran_1_2"/>
    <property type="match status" value="1"/>
</dbReference>
<dbReference type="CDD" id="cd00609">
    <property type="entry name" value="AAT_like"/>
    <property type="match status" value="1"/>
</dbReference>
<keyword evidence="4 9" id="KW-0032">Aminotransferase</keyword>
<dbReference type="GeneID" id="29275428"/>
<protein>
    <submittedName>
        <fullName evidence="9">Aspartate/aromatic amino acid aminotransferase</fullName>
        <ecNumber evidence="9">2.6.1.-</ecNumber>
    </submittedName>
</protein>
<dbReference type="EMBL" id="AP010804">
    <property type="protein sequence ID" value="BAI98790.1"/>
    <property type="molecule type" value="Genomic_DNA"/>
</dbReference>
<dbReference type="GO" id="GO:0030170">
    <property type="term" value="F:pyridoxal phosphate binding"/>
    <property type="evidence" value="ECO:0007669"/>
    <property type="project" value="InterPro"/>
</dbReference>
<gene>
    <name evidence="9" type="ordered locus">SJA_C2-04270</name>
</gene>
<reference evidence="9 10" key="1">
    <citation type="journal article" date="2010" name="J. Bacteriol.">
        <title>Complete genome sequence of the representative gamma-hexachlorocyclohexane-degrading bacterium Sphingobium japonicum UT26.</title>
        <authorList>
            <person name="Nagata Y."/>
            <person name="Ohtsubo Y."/>
            <person name="Endo R."/>
            <person name="Ichikawa N."/>
            <person name="Ankai A."/>
            <person name="Oguchi A."/>
            <person name="Fukui S."/>
            <person name="Fujita N."/>
            <person name="Tsuda M."/>
        </authorList>
    </citation>
    <scope>NUCLEOTIDE SEQUENCE [LARGE SCALE GENOMIC DNA]</scope>
    <source>
        <strain evidence="10">DSM 16413 / CCM 7287 / MTCC 6362 / UT26 / NBRC 101211 / UT26S</strain>
    </source>
</reference>
<evidence type="ECO:0000256" key="7">
    <source>
        <dbReference type="SAM" id="MobiDB-lite"/>
    </source>
</evidence>
<dbReference type="GO" id="GO:0004069">
    <property type="term" value="F:L-aspartate:2-oxoglutarate aminotransferase activity"/>
    <property type="evidence" value="ECO:0007669"/>
    <property type="project" value="TreeGrafter"/>
</dbReference>
<dbReference type="KEGG" id="sjp:SJA_C2-04270"/>
<dbReference type="Gene3D" id="3.90.1150.10">
    <property type="entry name" value="Aspartate Aminotransferase, domain 1"/>
    <property type="match status" value="1"/>
</dbReference>
<comment type="similarity">
    <text evidence="2">Belongs to the class-I pyridoxal-phosphate-dependent aminotransferase family.</text>
</comment>
<comment type="subunit">
    <text evidence="3">Homodimer.</text>
</comment>
<dbReference type="NCBIfam" id="NF006719">
    <property type="entry name" value="PRK09257.1"/>
    <property type="match status" value="1"/>
</dbReference>
<sequence length="412" mass="44598">MFETMRPPAPDSLMEVGRLFRADMRDEKIDLGVGTYRDGEGRIKIMAAVKQAEERQLKSQMGKGYLGPGGDQLYCERLMEALFPDLPAMADRRLSFVQTPGGTGAYRLGLELAAFRSPASRLIVGAPTWPNHIPVAERAGLRSVTYRHYDPATGTVDFDAMMEAVSDARPGDLFLLHGCCHNPTGAALSPAQWAELADALLEAKLLPLIDLAYAGMARGLVEDAAGTRRLLDRLPEAIIAISCSKSFGLYSERTGMLAVMAASPSAADACRLTAETFARSLWSNPPDHGAAIVRTILGDEGMRANWLAELDAMRHRLAGIRSRLAASGLPGTEPIAAQEGLFAMMPFDSGQIAAMREKHAVYMDMSGRINIAGLNAGNIDRFLHACRDMSHPANRRAEPNSSLRDVASTMQV</sequence>
<dbReference type="Gene3D" id="3.40.640.10">
    <property type="entry name" value="Type I PLP-dependent aspartate aminotransferase-like (Major domain)"/>
    <property type="match status" value="1"/>
</dbReference>
<feature type="domain" description="Aminotransferase class I/classII large" evidence="8">
    <location>
        <begin position="27"/>
        <end position="385"/>
    </location>
</feature>
<comment type="cofactor">
    <cofactor evidence="1">
        <name>pyridoxal 5'-phosphate</name>
        <dbReference type="ChEBI" id="CHEBI:597326"/>
    </cofactor>
</comment>
<evidence type="ECO:0000256" key="6">
    <source>
        <dbReference type="ARBA" id="ARBA00022898"/>
    </source>
</evidence>
<dbReference type="InterPro" id="IPR015424">
    <property type="entry name" value="PyrdxlP-dep_Trfase"/>
</dbReference>
<name>D4Z8H1_SPHIU</name>
<evidence type="ECO:0000256" key="1">
    <source>
        <dbReference type="ARBA" id="ARBA00001933"/>
    </source>
</evidence>
<dbReference type="InterPro" id="IPR004839">
    <property type="entry name" value="Aminotransferase_I/II_large"/>
</dbReference>
<dbReference type="PANTHER" id="PTHR11879:SF22">
    <property type="entry name" value="ASPARTATE AMINOTRANSFERASE, MITOCHONDRIAL"/>
    <property type="match status" value="1"/>
</dbReference>
<proteinExistence type="inferred from homology"/>
<evidence type="ECO:0000313" key="10">
    <source>
        <dbReference type="Proteomes" id="UP000007753"/>
    </source>
</evidence>
<dbReference type="HOGENOM" id="CLU_032440_0_1_5"/>
<evidence type="ECO:0000259" key="8">
    <source>
        <dbReference type="Pfam" id="PF00155"/>
    </source>
</evidence>
<keyword evidence="5 9" id="KW-0808">Transferase</keyword>
<evidence type="ECO:0000256" key="5">
    <source>
        <dbReference type="ARBA" id="ARBA00022679"/>
    </source>
</evidence>
<dbReference type="GO" id="GO:0033585">
    <property type="term" value="P:L-phenylalanine biosynthetic process from chorismate via phenylpyruvate"/>
    <property type="evidence" value="ECO:0007669"/>
    <property type="project" value="TreeGrafter"/>
</dbReference>